<feature type="compositionally biased region" description="Basic and acidic residues" evidence="1">
    <location>
        <begin position="49"/>
        <end position="59"/>
    </location>
</feature>
<gene>
    <name evidence="2" type="ORF">PPRIM_AZ9-3.1.T1070170</name>
</gene>
<proteinExistence type="predicted"/>
<evidence type="ECO:0000313" key="3">
    <source>
        <dbReference type="Proteomes" id="UP000688137"/>
    </source>
</evidence>
<sequence>MGQCTSKKQKRIILDKQHQQTTSNSVTPIKPKKLLPLKLQNIQSDDLNDQQKKEIKDEQNPSPPPKLYFDSNHLNVEKESIFGRPKVQSIRLNQQYQNNHKQEIFFGMKVRYSHPHLQK</sequence>
<dbReference type="AlphaFoldDB" id="A0A8S1P6I3"/>
<accession>A0A8S1P6I3</accession>
<feature type="region of interest" description="Disordered" evidence="1">
    <location>
        <begin position="1"/>
        <end position="70"/>
    </location>
</feature>
<keyword evidence="3" id="KW-1185">Reference proteome</keyword>
<evidence type="ECO:0000256" key="1">
    <source>
        <dbReference type="SAM" id="MobiDB-lite"/>
    </source>
</evidence>
<reference evidence="2" key="1">
    <citation type="submission" date="2021-01" db="EMBL/GenBank/DDBJ databases">
        <authorList>
            <consortium name="Genoscope - CEA"/>
            <person name="William W."/>
        </authorList>
    </citation>
    <scope>NUCLEOTIDE SEQUENCE</scope>
</reference>
<organism evidence="2 3">
    <name type="scientific">Paramecium primaurelia</name>
    <dbReference type="NCBI Taxonomy" id="5886"/>
    <lineage>
        <taxon>Eukaryota</taxon>
        <taxon>Sar</taxon>
        <taxon>Alveolata</taxon>
        <taxon>Ciliophora</taxon>
        <taxon>Intramacronucleata</taxon>
        <taxon>Oligohymenophorea</taxon>
        <taxon>Peniculida</taxon>
        <taxon>Parameciidae</taxon>
        <taxon>Paramecium</taxon>
    </lineage>
</organism>
<protein>
    <submittedName>
        <fullName evidence="2">Uncharacterized protein</fullName>
    </submittedName>
</protein>
<dbReference type="Proteomes" id="UP000688137">
    <property type="component" value="Unassembled WGS sequence"/>
</dbReference>
<name>A0A8S1P6I3_PARPR</name>
<dbReference type="EMBL" id="CAJJDM010000110">
    <property type="protein sequence ID" value="CAD8098697.1"/>
    <property type="molecule type" value="Genomic_DNA"/>
</dbReference>
<dbReference type="OMA" id="QCTSKKQ"/>
<comment type="caution">
    <text evidence="2">The sequence shown here is derived from an EMBL/GenBank/DDBJ whole genome shotgun (WGS) entry which is preliminary data.</text>
</comment>
<evidence type="ECO:0000313" key="2">
    <source>
        <dbReference type="EMBL" id="CAD8098697.1"/>
    </source>
</evidence>